<keyword evidence="3" id="KW-1185">Reference proteome</keyword>
<keyword evidence="1" id="KW-1133">Transmembrane helix</keyword>
<dbReference type="Gene3D" id="3.30.70.1440">
    <property type="entry name" value="Multidrug efflux transporter AcrB pore domain"/>
    <property type="match status" value="1"/>
</dbReference>
<evidence type="ECO:0000313" key="2">
    <source>
        <dbReference type="EMBL" id="WAS96832.1"/>
    </source>
</evidence>
<protein>
    <submittedName>
        <fullName evidence="2">Efflux RND transporter permease subunit</fullName>
    </submittedName>
</protein>
<dbReference type="Gene3D" id="3.30.2090.10">
    <property type="entry name" value="Multidrug efflux transporter AcrB TolC docking domain, DN and DC subdomains"/>
    <property type="match status" value="2"/>
</dbReference>
<keyword evidence="1" id="KW-0472">Membrane</keyword>
<feature type="transmembrane region" description="Helical" evidence="1">
    <location>
        <begin position="383"/>
        <end position="404"/>
    </location>
</feature>
<dbReference type="Gene3D" id="3.30.70.1430">
    <property type="entry name" value="Multidrug efflux transporter AcrB pore domain"/>
    <property type="match status" value="2"/>
</dbReference>
<reference evidence="2" key="1">
    <citation type="submission" date="2022-11" db="EMBL/GenBank/DDBJ databases">
        <title>Minimal conservation of predation-associated metabolite biosynthetic gene clusters underscores biosynthetic potential of Myxococcota including descriptions for ten novel species: Archangium lansinium sp. nov., Myxococcus landrumus sp. nov., Nannocystis bai.</title>
        <authorList>
            <person name="Ahearne A."/>
            <person name="Stevens C."/>
            <person name="Dowd S."/>
        </authorList>
    </citation>
    <scope>NUCLEOTIDE SEQUENCE</scope>
    <source>
        <strain evidence="2">Fl3</strain>
    </source>
</reference>
<dbReference type="SUPFAM" id="SSF82693">
    <property type="entry name" value="Multidrug efflux transporter AcrB pore domain, PN1, PN2, PC1 and PC2 subdomains"/>
    <property type="match status" value="2"/>
</dbReference>
<dbReference type="RefSeq" id="WP_269039196.1">
    <property type="nucleotide sequence ID" value="NZ_CP114040.1"/>
</dbReference>
<gene>
    <name evidence="2" type="ORF">O0S08_11850</name>
</gene>
<feature type="transmembrane region" description="Helical" evidence="1">
    <location>
        <begin position="522"/>
        <end position="539"/>
    </location>
</feature>
<evidence type="ECO:0000256" key="1">
    <source>
        <dbReference type="SAM" id="Phobius"/>
    </source>
</evidence>
<dbReference type="SUPFAM" id="SSF82866">
    <property type="entry name" value="Multidrug efflux transporter AcrB transmembrane domain"/>
    <property type="match status" value="2"/>
</dbReference>
<feature type="transmembrane region" description="Helical" evidence="1">
    <location>
        <begin position="923"/>
        <end position="945"/>
    </location>
</feature>
<dbReference type="Proteomes" id="UP001164459">
    <property type="component" value="Chromosome"/>
</dbReference>
<sequence>MIVYFARHPTAANLLMLVFVILGLVALPGLRRESYPEFEPSQIRITAAYPGADAEIVDETLVQSIEEAVAGLDGVAVMTSQAREGSASITIDVEDKVPLADVLADVKSAVDGLRDLPPDLDPPVVAAATRRAPVASIAVTGPMSAQDLKLYCEQLRRELLRDEHIAQVTIAGFSTHQVLIQLKQSALARHGLSVADVAAAVQAQSVDSPIGTIERAGGDILVRYSDKRTDVGALAELVVKGAAGGAEIRLADVAHIEDTFAVEEEQTQFNGERACTLGITKTAWQDSLDVLGAIEAFLADQELRKPTGVKLTLTQNMASAVADQIGLLFTNAWQGLLLVFVTLWLFFHVRLAFWVAAGLPVSVLGSLWVLGQLGQTVNMMTMMGMLVALGLVMDDAIVFAENFAAHRERGASATRAAVDAVKEVASGVVSSFLTTAAVFVPLMGIEGRIGRVLQVIPIVLIAVLAVSLAEAFFILPNHLAHTFRDVDPNQKSKARAWFDAGFARFRERRLGGAVDFAVRHRWATLGLMVALLIGSVGMLSSGRLRYVAFPAAEGDVAEFRLALPPGAPLERTQQEVDRVVAAAWRVNEKLTPEQPEQQPLVRNVSARFNYNADVTDESGPHLATVSVDLLGIEARSTTLEAFSKAWREETGPLPSAAVTKFAEGSKGGPAGNAIEVEIQSEDLERAKEVSQRIQAWFMQNPGVFDVGDNLDPGSEQVRVRLRPGAGSYGLTGSAVAQQVRSALTGVSVQTFHTHGEDYELYVELEHRGRDTMADLELMPVTVAPGVNMPLGSIATIELTSSFARLNRRDSVRTVTVTGAVSAEEANASEVMSRFMTEAAPEIEREFPDVRLAAGGAAKQSAEALNSMLTRMMIGLFAVFALLSLQFRSFVAPLIVMLAIPFAFVGVIWGHLLMGMPLSSQSIFGLIAISGVVVNDSILLMEFINMARVRGDSPATAASQASRDRFRAVLLTSATTIAGLFPIMFETSRHAQSLVPVAASIVFGLAASTVLVLIVIPAAYAVLADLGLAPKPFSGDEEED</sequence>
<feature type="transmembrane region" description="Helical" evidence="1">
    <location>
        <begin position="965"/>
        <end position="984"/>
    </location>
</feature>
<dbReference type="SUPFAM" id="SSF82714">
    <property type="entry name" value="Multidrug efflux transporter AcrB TolC docking domain, DN and DC subdomains"/>
    <property type="match status" value="2"/>
</dbReference>
<name>A0ABY7HC36_9BACT</name>
<dbReference type="PRINTS" id="PR00702">
    <property type="entry name" value="ACRIFLAVINRP"/>
</dbReference>
<feature type="transmembrane region" description="Helical" evidence="1">
    <location>
        <begin position="996"/>
        <end position="1022"/>
    </location>
</feature>
<feature type="transmembrane region" description="Helical" evidence="1">
    <location>
        <begin position="12"/>
        <end position="30"/>
    </location>
</feature>
<dbReference type="EMBL" id="CP114040">
    <property type="protein sequence ID" value="WAS96832.1"/>
    <property type="molecule type" value="Genomic_DNA"/>
</dbReference>
<dbReference type="PANTHER" id="PTHR32063">
    <property type="match status" value="1"/>
</dbReference>
<feature type="transmembrane region" description="Helical" evidence="1">
    <location>
        <begin position="867"/>
        <end position="884"/>
    </location>
</feature>
<accession>A0ABY7HC36</accession>
<organism evidence="2 3">
    <name type="scientific">Nannocystis punicea</name>
    <dbReference type="NCBI Taxonomy" id="2995304"/>
    <lineage>
        <taxon>Bacteria</taxon>
        <taxon>Pseudomonadati</taxon>
        <taxon>Myxococcota</taxon>
        <taxon>Polyangia</taxon>
        <taxon>Nannocystales</taxon>
        <taxon>Nannocystaceae</taxon>
        <taxon>Nannocystis</taxon>
    </lineage>
</organism>
<dbReference type="InterPro" id="IPR027463">
    <property type="entry name" value="AcrB_DN_DC_subdom"/>
</dbReference>
<feature type="transmembrane region" description="Helical" evidence="1">
    <location>
        <begin position="452"/>
        <end position="475"/>
    </location>
</feature>
<dbReference type="Gene3D" id="3.30.70.1320">
    <property type="entry name" value="Multidrug efflux transporter AcrB pore domain like"/>
    <property type="match status" value="1"/>
</dbReference>
<evidence type="ECO:0000313" key="3">
    <source>
        <dbReference type="Proteomes" id="UP001164459"/>
    </source>
</evidence>
<feature type="transmembrane region" description="Helical" evidence="1">
    <location>
        <begin position="325"/>
        <end position="347"/>
    </location>
</feature>
<feature type="transmembrane region" description="Helical" evidence="1">
    <location>
        <begin position="890"/>
        <end position="911"/>
    </location>
</feature>
<dbReference type="Gene3D" id="1.20.1640.10">
    <property type="entry name" value="Multidrug efflux transporter AcrB transmembrane domain"/>
    <property type="match status" value="2"/>
</dbReference>
<proteinExistence type="predicted"/>
<keyword evidence="1" id="KW-0812">Transmembrane</keyword>
<feature type="transmembrane region" description="Helical" evidence="1">
    <location>
        <begin position="424"/>
        <end position="445"/>
    </location>
</feature>
<dbReference type="PANTHER" id="PTHR32063:SF33">
    <property type="entry name" value="RND SUPERFAMILY EFFLUX PUMP PERMEASE COMPONENT"/>
    <property type="match status" value="1"/>
</dbReference>
<feature type="transmembrane region" description="Helical" evidence="1">
    <location>
        <begin position="353"/>
        <end position="371"/>
    </location>
</feature>
<dbReference type="Pfam" id="PF00873">
    <property type="entry name" value="ACR_tran"/>
    <property type="match status" value="1"/>
</dbReference>
<dbReference type="InterPro" id="IPR001036">
    <property type="entry name" value="Acrflvin-R"/>
</dbReference>